<feature type="signal peptide" evidence="1">
    <location>
        <begin position="1"/>
        <end position="33"/>
    </location>
</feature>
<evidence type="ECO:0000256" key="1">
    <source>
        <dbReference type="SAM" id="SignalP"/>
    </source>
</evidence>
<protein>
    <submittedName>
        <fullName evidence="2">Uncharacterized protein</fullName>
    </submittedName>
</protein>
<feature type="chain" id="PRO_5016735726" evidence="1">
    <location>
        <begin position="34"/>
        <end position="121"/>
    </location>
</feature>
<name>A0A366FEX2_9HYPH</name>
<keyword evidence="1" id="KW-0732">Signal</keyword>
<keyword evidence="3" id="KW-1185">Reference proteome</keyword>
<proteinExistence type="predicted"/>
<evidence type="ECO:0000313" key="3">
    <source>
        <dbReference type="Proteomes" id="UP000253529"/>
    </source>
</evidence>
<dbReference type="EMBL" id="QNRK01000014">
    <property type="protein sequence ID" value="RBP12275.1"/>
    <property type="molecule type" value="Genomic_DNA"/>
</dbReference>
<dbReference type="Proteomes" id="UP000253529">
    <property type="component" value="Unassembled WGS sequence"/>
</dbReference>
<gene>
    <name evidence="2" type="ORF">DFR50_114105</name>
</gene>
<evidence type="ECO:0000313" key="2">
    <source>
        <dbReference type="EMBL" id="RBP12275.1"/>
    </source>
</evidence>
<dbReference type="AlphaFoldDB" id="A0A366FEX2"/>
<organism evidence="2 3">
    <name type="scientific">Roseiarcus fermentans</name>
    <dbReference type="NCBI Taxonomy" id="1473586"/>
    <lineage>
        <taxon>Bacteria</taxon>
        <taxon>Pseudomonadati</taxon>
        <taxon>Pseudomonadota</taxon>
        <taxon>Alphaproteobacteria</taxon>
        <taxon>Hyphomicrobiales</taxon>
        <taxon>Roseiarcaceae</taxon>
        <taxon>Roseiarcus</taxon>
    </lineage>
</organism>
<accession>A0A366FEX2</accession>
<sequence length="121" mass="12403">MDRAPDPGTMEIAPLKLPLLALAAALAAGPAPAASVSPEADACKASGLLALKQKIPNVKDVTIDLDSAKIIDADTAIEGVPVRTVVVGDAYVEQGAKEKPRTLVCLIGDKGKVLMTLFSAK</sequence>
<comment type="caution">
    <text evidence="2">The sequence shown here is derived from an EMBL/GenBank/DDBJ whole genome shotgun (WGS) entry which is preliminary data.</text>
</comment>
<reference evidence="2 3" key="1">
    <citation type="submission" date="2018-06" db="EMBL/GenBank/DDBJ databases">
        <title>Genomic Encyclopedia of Type Strains, Phase IV (KMG-IV): sequencing the most valuable type-strain genomes for metagenomic binning, comparative biology and taxonomic classification.</title>
        <authorList>
            <person name="Goeker M."/>
        </authorList>
    </citation>
    <scope>NUCLEOTIDE SEQUENCE [LARGE SCALE GENOMIC DNA]</scope>
    <source>
        <strain evidence="2 3">DSM 24875</strain>
    </source>
</reference>